<gene>
    <name evidence="1" type="ORF">YK48G_17220</name>
</gene>
<proteinExistence type="predicted"/>
<dbReference type="Proteomes" id="UP000604765">
    <property type="component" value="Unassembled WGS sequence"/>
</dbReference>
<name>A0ABQ3W1G9_9LACO</name>
<keyword evidence="2" id="KW-1185">Reference proteome</keyword>
<dbReference type="EMBL" id="BNJR01000015">
    <property type="protein sequence ID" value="GHP14297.1"/>
    <property type="molecule type" value="Genomic_DNA"/>
</dbReference>
<evidence type="ECO:0000313" key="1">
    <source>
        <dbReference type="EMBL" id="GHP14297.1"/>
    </source>
</evidence>
<accession>A0ABQ3W1G9</accession>
<evidence type="ECO:0000313" key="2">
    <source>
        <dbReference type="Proteomes" id="UP000604765"/>
    </source>
</evidence>
<reference evidence="1 2" key="1">
    <citation type="journal article" date="2021" name="Int. J. Syst. Evol. Microbiol.">
        <title>Lentilactobacillus fungorum sp. nov., isolated from spent mushroom substrates.</title>
        <authorList>
            <person name="Tohno M."/>
            <person name="Tanizawa Y."/>
            <person name="Kojima Y."/>
            <person name="Sakamoto M."/>
            <person name="Ohkuma M."/>
            <person name="Kobayashi H."/>
        </authorList>
    </citation>
    <scope>NUCLEOTIDE SEQUENCE [LARGE SCALE GENOMIC DNA]</scope>
    <source>
        <strain evidence="1 2">YK48G</strain>
    </source>
</reference>
<dbReference type="RefSeq" id="WP_203630314.1">
    <property type="nucleotide sequence ID" value="NZ_BNJR01000015.1"/>
</dbReference>
<sequence>MELAEKELIQQGKQIIKEYKHNRLLAQQGSLTLNHQGTQLVQHAQRYIDSIDRIIDLITPERSQQVIILHGIQGQSAADLSTVLACGISQIYVAYRKGLIQLAQMYALTV</sequence>
<comment type="caution">
    <text evidence="1">The sequence shown here is derived from an EMBL/GenBank/DDBJ whole genome shotgun (WGS) entry which is preliminary data.</text>
</comment>
<organism evidence="1 2">
    <name type="scientific">Lentilactobacillus fungorum</name>
    <dbReference type="NCBI Taxonomy" id="2201250"/>
    <lineage>
        <taxon>Bacteria</taxon>
        <taxon>Bacillati</taxon>
        <taxon>Bacillota</taxon>
        <taxon>Bacilli</taxon>
        <taxon>Lactobacillales</taxon>
        <taxon>Lactobacillaceae</taxon>
        <taxon>Lentilactobacillus</taxon>
    </lineage>
</organism>
<protein>
    <submittedName>
        <fullName evidence="1">Uncharacterized protein</fullName>
    </submittedName>
</protein>